<evidence type="ECO:0000256" key="7">
    <source>
        <dbReference type="ARBA" id="ARBA00022824"/>
    </source>
</evidence>
<evidence type="ECO:0000256" key="13">
    <source>
        <dbReference type="ARBA" id="ARBA00049747"/>
    </source>
</evidence>
<dbReference type="CDD" id="cd20250">
    <property type="entry name" value="Phospholamban"/>
    <property type="match status" value="1"/>
</dbReference>
<name>A0A5J5CI02_9PERO</name>
<gene>
    <name evidence="16" type="ORF">FQN60_006893</name>
</gene>
<dbReference type="GO" id="GO:0033017">
    <property type="term" value="C:sarcoplasmic reticulum membrane"/>
    <property type="evidence" value="ECO:0007669"/>
    <property type="project" value="UniProtKB-SubCell"/>
</dbReference>
<proteinExistence type="inferred from homology"/>
<evidence type="ECO:0000256" key="4">
    <source>
        <dbReference type="ARBA" id="ARBA00006504"/>
    </source>
</evidence>
<dbReference type="NCBIfam" id="TIGR01294">
    <property type="entry name" value="P_lamban"/>
    <property type="match status" value="1"/>
</dbReference>
<keyword evidence="17" id="KW-1185">Reference proteome</keyword>
<evidence type="ECO:0000256" key="1">
    <source>
        <dbReference type="ARBA" id="ARBA00004281"/>
    </source>
</evidence>
<evidence type="ECO:0000256" key="14">
    <source>
        <dbReference type="SAM" id="MobiDB-lite"/>
    </source>
</evidence>
<evidence type="ECO:0000256" key="3">
    <source>
        <dbReference type="ARBA" id="ARBA00004389"/>
    </source>
</evidence>
<dbReference type="Pfam" id="PF04272">
    <property type="entry name" value="Phospholamban"/>
    <property type="match status" value="1"/>
</dbReference>
<reference evidence="16 17" key="1">
    <citation type="submission" date="2019-08" db="EMBL/GenBank/DDBJ databases">
        <title>A chromosome-level genome assembly, high-density linkage maps, and genome scans reveal the genomic architecture of hybrid incompatibilities underlying speciation via character displacement in darters (Percidae: Etheostominae).</title>
        <authorList>
            <person name="Moran R.L."/>
            <person name="Catchen J.M."/>
            <person name="Fuller R.C."/>
        </authorList>
    </citation>
    <scope>NUCLEOTIDE SEQUENCE [LARGE SCALE GENOMIC DNA]</scope>
    <source>
        <strain evidence="16">EspeVRDwgs_2016</strain>
        <tissue evidence="16">Muscle</tissue>
    </source>
</reference>
<evidence type="ECO:0000256" key="15">
    <source>
        <dbReference type="SAM" id="Phobius"/>
    </source>
</evidence>
<dbReference type="Proteomes" id="UP000327493">
    <property type="component" value="Chromosome 24"/>
</dbReference>
<dbReference type="InterPro" id="IPR005984">
    <property type="entry name" value="PLB"/>
</dbReference>
<evidence type="ECO:0000256" key="6">
    <source>
        <dbReference type="ARBA" id="ARBA00022692"/>
    </source>
</evidence>
<dbReference type="Gene3D" id="1.20.5.290">
    <property type="entry name" value="Phospholamban"/>
    <property type="match status" value="1"/>
</dbReference>
<evidence type="ECO:0000256" key="9">
    <source>
        <dbReference type="ARBA" id="ARBA00022989"/>
    </source>
</evidence>
<protein>
    <recommendedName>
        <fullName evidence="13">Phospholamban</fullName>
    </recommendedName>
</protein>
<organism evidence="16 17">
    <name type="scientific">Etheostoma spectabile</name>
    <name type="common">orangethroat darter</name>
    <dbReference type="NCBI Taxonomy" id="54343"/>
    <lineage>
        <taxon>Eukaryota</taxon>
        <taxon>Metazoa</taxon>
        <taxon>Chordata</taxon>
        <taxon>Craniata</taxon>
        <taxon>Vertebrata</taxon>
        <taxon>Euteleostomi</taxon>
        <taxon>Actinopterygii</taxon>
        <taxon>Neopterygii</taxon>
        <taxon>Teleostei</taxon>
        <taxon>Neoteleostei</taxon>
        <taxon>Acanthomorphata</taxon>
        <taxon>Eupercaria</taxon>
        <taxon>Perciformes</taxon>
        <taxon>Percoidei</taxon>
        <taxon>Percidae</taxon>
        <taxon>Etheostomatinae</taxon>
        <taxon>Etheostoma</taxon>
    </lineage>
</organism>
<keyword evidence="10" id="KW-0007">Acetylation</keyword>
<keyword evidence="9 15" id="KW-1133">Transmembrane helix</keyword>
<dbReference type="GO" id="GO:0042030">
    <property type="term" value="F:ATPase inhibitor activity"/>
    <property type="evidence" value="ECO:0007669"/>
    <property type="project" value="InterPro"/>
</dbReference>
<keyword evidence="5" id="KW-0597">Phosphoprotein</keyword>
<sequence length="107" mass="11978">MKPRKRPPVGADTSAGSEVRGLETHRRSYGVIPQGLIHFRTELISNLPAAAAVSMERVQHMTKSAIRRASQIEVNPQTKRNLQELFVNFTLILICLLLIYIIVLLSS</sequence>
<evidence type="ECO:0000313" key="17">
    <source>
        <dbReference type="Proteomes" id="UP000327493"/>
    </source>
</evidence>
<evidence type="ECO:0000256" key="5">
    <source>
        <dbReference type="ARBA" id="ARBA00022553"/>
    </source>
</evidence>
<dbReference type="GO" id="GO:0031966">
    <property type="term" value="C:mitochondrial membrane"/>
    <property type="evidence" value="ECO:0007669"/>
    <property type="project" value="UniProtKB-SubCell"/>
</dbReference>
<evidence type="ECO:0000256" key="10">
    <source>
        <dbReference type="ARBA" id="ARBA00022990"/>
    </source>
</evidence>
<dbReference type="PANTHER" id="PTHR21194">
    <property type="entry name" value="CARDIAC PHOSPHOLAMBAN"/>
    <property type="match status" value="1"/>
</dbReference>
<comment type="similarity">
    <text evidence="4">Belongs to the phospholamban family.</text>
</comment>
<feature type="transmembrane region" description="Helical" evidence="15">
    <location>
        <begin position="85"/>
        <end position="105"/>
    </location>
</feature>
<feature type="region of interest" description="Disordered" evidence="14">
    <location>
        <begin position="1"/>
        <end position="21"/>
    </location>
</feature>
<keyword evidence="7" id="KW-0256">Endoplasmic reticulum</keyword>
<accession>A0A5J5CI02</accession>
<evidence type="ECO:0000313" key="16">
    <source>
        <dbReference type="EMBL" id="KAA8579800.1"/>
    </source>
</evidence>
<dbReference type="AlphaFoldDB" id="A0A5J5CI02"/>
<keyword evidence="12 15" id="KW-0472">Membrane</keyword>
<evidence type="ECO:0000256" key="8">
    <source>
        <dbReference type="ARBA" id="ARBA00022951"/>
    </source>
</evidence>
<keyword evidence="8" id="KW-0703">Sarcoplasmic reticulum</keyword>
<comment type="caution">
    <text evidence="16">The sequence shown here is derived from an EMBL/GenBank/DDBJ whole genome shotgun (WGS) entry which is preliminary data.</text>
</comment>
<keyword evidence="6 15" id="KW-0812">Transmembrane</keyword>
<dbReference type="EMBL" id="VOFY01000024">
    <property type="protein sequence ID" value="KAA8579800.1"/>
    <property type="molecule type" value="Genomic_DNA"/>
</dbReference>
<dbReference type="GO" id="GO:0010459">
    <property type="term" value="P:negative regulation of heart rate"/>
    <property type="evidence" value="ECO:0007669"/>
    <property type="project" value="TreeGrafter"/>
</dbReference>
<dbReference type="PANTHER" id="PTHR21194:SF1">
    <property type="entry name" value="CARDIAC PHOSPHOLAMBAN"/>
    <property type="match status" value="1"/>
</dbReference>
<evidence type="ECO:0000256" key="11">
    <source>
        <dbReference type="ARBA" id="ARBA00023128"/>
    </source>
</evidence>
<comment type="subcellular location">
    <subcellularLocation>
        <location evidence="3">Endoplasmic reticulum membrane</location>
        <topology evidence="3">Single-pass membrane protein</topology>
    </subcellularLocation>
    <subcellularLocation>
        <location evidence="2">Mitochondrion membrane</location>
        <topology evidence="2">Single-pass membrane protein</topology>
    </subcellularLocation>
    <subcellularLocation>
        <location evidence="1">Sarcoplasmic reticulum membrane</location>
        <topology evidence="1">Single-pass membrane protein</topology>
    </subcellularLocation>
</comment>
<evidence type="ECO:0000256" key="12">
    <source>
        <dbReference type="ARBA" id="ARBA00023136"/>
    </source>
</evidence>
<keyword evidence="11" id="KW-0496">Mitochondrion</keyword>
<dbReference type="GO" id="GO:1902081">
    <property type="term" value="P:negative regulation of calcium ion import into sarcoplasmic reticulum"/>
    <property type="evidence" value="ECO:0007669"/>
    <property type="project" value="TreeGrafter"/>
</dbReference>
<evidence type="ECO:0000256" key="2">
    <source>
        <dbReference type="ARBA" id="ARBA00004304"/>
    </source>
</evidence>